<dbReference type="RefSeq" id="WP_170148657.1">
    <property type="nucleotide sequence ID" value="NZ_PVZG01000012.1"/>
</dbReference>
<dbReference type="EMBL" id="PVZG01000012">
    <property type="protein sequence ID" value="PRY25824.1"/>
    <property type="molecule type" value="Genomic_DNA"/>
</dbReference>
<comment type="caution">
    <text evidence="1">The sequence shown here is derived from an EMBL/GenBank/DDBJ whole genome shotgun (WGS) entry which is preliminary data.</text>
</comment>
<dbReference type="Pfam" id="PF20242">
    <property type="entry name" value="Emfourin"/>
    <property type="match status" value="1"/>
</dbReference>
<gene>
    <name evidence="1" type="ORF">CLV70_112190</name>
</gene>
<organism evidence="1 2">
    <name type="scientific">Pseudosporangium ferrugineum</name>
    <dbReference type="NCBI Taxonomy" id="439699"/>
    <lineage>
        <taxon>Bacteria</taxon>
        <taxon>Bacillati</taxon>
        <taxon>Actinomycetota</taxon>
        <taxon>Actinomycetes</taxon>
        <taxon>Micromonosporales</taxon>
        <taxon>Micromonosporaceae</taxon>
        <taxon>Pseudosporangium</taxon>
    </lineage>
</organism>
<keyword evidence="2" id="KW-1185">Reference proteome</keyword>
<name>A0A2T0RXB4_9ACTN</name>
<reference evidence="1 2" key="1">
    <citation type="submission" date="2018-03" db="EMBL/GenBank/DDBJ databases">
        <title>Genomic Encyclopedia of Archaeal and Bacterial Type Strains, Phase II (KMG-II): from individual species to whole genera.</title>
        <authorList>
            <person name="Goeker M."/>
        </authorList>
    </citation>
    <scope>NUCLEOTIDE SEQUENCE [LARGE SCALE GENOMIC DNA]</scope>
    <source>
        <strain evidence="1 2">DSM 45348</strain>
    </source>
</reference>
<dbReference type="AlphaFoldDB" id="A0A2T0RXB4"/>
<accession>A0A2T0RXB4</accession>
<evidence type="ECO:0000313" key="1">
    <source>
        <dbReference type="EMBL" id="PRY25824.1"/>
    </source>
</evidence>
<protein>
    <submittedName>
        <fullName evidence="1">Uncharacterized protein</fullName>
    </submittedName>
</protein>
<dbReference type="InterPro" id="IPR049457">
    <property type="entry name" value="Emfourin"/>
</dbReference>
<evidence type="ECO:0000313" key="2">
    <source>
        <dbReference type="Proteomes" id="UP000239209"/>
    </source>
</evidence>
<sequence length="99" mass="10102">MRVSLTEHGGLAAAVHRAAPARVADAGALPPAQARELARLVRAALDAPAGAAAGPGRARDAMSYTVTVEQDTGTSVLTGSDTAASAEFAELVQWLRQHT</sequence>
<dbReference type="Proteomes" id="UP000239209">
    <property type="component" value="Unassembled WGS sequence"/>
</dbReference>
<proteinExistence type="predicted"/>